<keyword evidence="2" id="KW-1185">Reference proteome</keyword>
<dbReference type="AlphaFoldDB" id="A0A3P7JSE5"/>
<evidence type="ECO:0000313" key="1">
    <source>
        <dbReference type="EMBL" id="VDM82829.1"/>
    </source>
</evidence>
<reference evidence="1 2" key="1">
    <citation type="submission" date="2018-11" db="EMBL/GenBank/DDBJ databases">
        <authorList>
            <consortium name="Pathogen Informatics"/>
        </authorList>
    </citation>
    <scope>NUCLEOTIDE SEQUENCE [LARGE SCALE GENOMIC DNA]</scope>
</reference>
<dbReference type="OrthoDB" id="10485793at2759"/>
<dbReference type="Proteomes" id="UP000270094">
    <property type="component" value="Unassembled WGS sequence"/>
</dbReference>
<gene>
    <name evidence="1" type="ORF">SVUK_LOCUS17827</name>
</gene>
<name>A0A3P7JSE5_STRVU</name>
<proteinExistence type="predicted"/>
<dbReference type="EMBL" id="UYYB01119620">
    <property type="protein sequence ID" value="VDM82829.1"/>
    <property type="molecule type" value="Genomic_DNA"/>
</dbReference>
<evidence type="ECO:0000313" key="2">
    <source>
        <dbReference type="Proteomes" id="UP000270094"/>
    </source>
</evidence>
<protein>
    <submittedName>
        <fullName evidence="1">Uncharacterized protein</fullName>
    </submittedName>
</protein>
<organism evidence="1 2">
    <name type="scientific">Strongylus vulgaris</name>
    <name type="common">Blood worm</name>
    <dbReference type="NCBI Taxonomy" id="40348"/>
    <lineage>
        <taxon>Eukaryota</taxon>
        <taxon>Metazoa</taxon>
        <taxon>Ecdysozoa</taxon>
        <taxon>Nematoda</taxon>
        <taxon>Chromadorea</taxon>
        <taxon>Rhabditida</taxon>
        <taxon>Rhabditina</taxon>
        <taxon>Rhabditomorpha</taxon>
        <taxon>Strongyloidea</taxon>
        <taxon>Strongylidae</taxon>
        <taxon>Strongylus</taxon>
    </lineage>
</organism>
<sequence length="102" mass="11012">MPAVASISEISGATVLTVASGEASSIEDVENLLTNKPEPLHVSGKIYLANEEEVVLKDSFLRYSGNGFNINIGKTVLTIEDAKWEVRGIVFVDCLYATLPLQ</sequence>
<accession>A0A3P7JSE5</accession>